<feature type="domain" description="Cullin family profile" evidence="7">
    <location>
        <begin position="386"/>
        <end position="616"/>
    </location>
</feature>
<comment type="caution">
    <text evidence="8">The sequence shown here is derived from an EMBL/GenBank/DDBJ whole genome shotgun (WGS) entry which is preliminary data.</text>
</comment>
<dbReference type="InterPro" id="IPR019559">
    <property type="entry name" value="Cullin_neddylation_domain"/>
</dbReference>
<reference evidence="8" key="1">
    <citation type="submission" date="2020-05" db="EMBL/GenBank/DDBJ databases">
        <title>Phylogenomic resolution of chytrid fungi.</title>
        <authorList>
            <person name="Stajich J.E."/>
            <person name="Amses K."/>
            <person name="Simmons R."/>
            <person name="Seto K."/>
            <person name="Myers J."/>
            <person name="Bonds A."/>
            <person name="Quandt C.A."/>
            <person name="Barry K."/>
            <person name="Liu P."/>
            <person name="Grigoriev I."/>
            <person name="Longcore J.E."/>
            <person name="James T.Y."/>
        </authorList>
    </citation>
    <scope>NUCLEOTIDE SEQUENCE</scope>
    <source>
        <strain evidence="8">PLAUS21</strain>
    </source>
</reference>
<dbReference type="InterPro" id="IPR016158">
    <property type="entry name" value="Cullin_homology"/>
</dbReference>
<dbReference type="Pfam" id="PF00888">
    <property type="entry name" value="Cullin"/>
    <property type="match status" value="1"/>
</dbReference>
<keyword evidence="6" id="KW-0175">Coiled coil</keyword>
<feature type="coiled-coil region" evidence="6">
    <location>
        <begin position="835"/>
        <end position="869"/>
    </location>
</feature>
<accession>A0AAD5Y365</accession>
<dbReference type="SMART" id="SM00884">
    <property type="entry name" value="Cullin_Nedd8"/>
    <property type="match status" value="1"/>
</dbReference>
<dbReference type="Pfam" id="PF16282">
    <property type="entry name" value="SANT_DAMP1_like"/>
    <property type="match status" value="1"/>
</dbReference>
<dbReference type="InterPro" id="IPR032563">
    <property type="entry name" value="DAMP1_SANT-like"/>
</dbReference>
<dbReference type="FunFam" id="1.10.10.10:FF:000014">
    <property type="entry name" value="Cullin 1"/>
    <property type="match status" value="1"/>
</dbReference>
<evidence type="ECO:0000313" key="8">
    <source>
        <dbReference type="EMBL" id="KAJ3257177.1"/>
    </source>
</evidence>
<dbReference type="PROSITE" id="PS50069">
    <property type="entry name" value="CULLIN_2"/>
    <property type="match status" value="1"/>
</dbReference>
<dbReference type="EMBL" id="JADGKB010000041">
    <property type="protein sequence ID" value="KAJ3257177.1"/>
    <property type="molecule type" value="Genomic_DNA"/>
</dbReference>
<dbReference type="SUPFAM" id="SSF75632">
    <property type="entry name" value="Cullin homology domain"/>
    <property type="match status" value="1"/>
</dbReference>
<dbReference type="Gene3D" id="1.10.10.60">
    <property type="entry name" value="Homeodomain-like"/>
    <property type="match status" value="1"/>
</dbReference>
<proteinExistence type="inferred from homology"/>
<dbReference type="Proteomes" id="UP001210925">
    <property type="component" value="Unassembled WGS sequence"/>
</dbReference>
<organism evidence="8 9">
    <name type="scientific">Boothiomyces macroporosus</name>
    <dbReference type="NCBI Taxonomy" id="261099"/>
    <lineage>
        <taxon>Eukaryota</taxon>
        <taxon>Fungi</taxon>
        <taxon>Fungi incertae sedis</taxon>
        <taxon>Chytridiomycota</taxon>
        <taxon>Chytridiomycota incertae sedis</taxon>
        <taxon>Chytridiomycetes</taxon>
        <taxon>Rhizophydiales</taxon>
        <taxon>Terramycetaceae</taxon>
        <taxon>Boothiomyces</taxon>
    </lineage>
</organism>
<dbReference type="InterPro" id="IPR036390">
    <property type="entry name" value="WH_DNA-bd_sf"/>
</dbReference>
<evidence type="ECO:0000256" key="4">
    <source>
        <dbReference type="PROSITE-ProRule" id="PRU00330"/>
    </source>
</evidence>
<evidence type="ECO:0000259" key="7">
    <source>
        <dbReference type="PROSITE" id="PS50069"/>
    </source>
</evidence>
<dbReference type="Pfam" id="PF26557">
    <property type="entry name" value="Cullin_AB"/>
    <property type="match status" value="1"/>
</dbReference>
<comment type="similarity">
    <text evidence="1 4 5">Belongs to the cullin family.</text>
</comment>
<dbReference type="Gene3D" id="3.30.230.130">
    <property type="entry name" value="Cullin, Chain C, Domain 2"/>
    <property type="match status" value="1"/>
</dbReference>
<dbReference type="InterPro" id="IPR036317">
    <property type="entry name" value="Cullin_homology_sf"/>
</dbReference>
<gene>
    <name evidence="8" type="ORF">HK103_004875</name>
</gene>
<dbReference type="SMART" id="SM00717">
    <property type="entry name" value="SANT"/>
    <property type="match status" value="1"/>
</dbReference>
<dbReference type="PANTHER" id="PTHR11932">
    <property type="entry name" value="CULLIN"/>
    <property type="match status" value="1"/>
</dbReference>
<dbReference type="Pfam" id="PF10557">
    <property type="entry name" value="Cullin_Nedd8"/>
    <property type="match status" value="1"/>
</dbReference>
<dbReference type="Gene3D" id="1.10.10.10">
    <property type="entry name" value="Winged helix-like DNA-binding domain superfamily/Winged helix DNA-binding domain"/>
    <property type="match status" value="1"/>
</dbReference>
<keyword evidence="3" id="KW-0832">Ubl conjugation</keyword>
<evidence type="ECO:0000256" key="5">
    <source>
        <dbReference type="RuleBase" id="RU003829"/>
    </source>
</evidence>
<sequence>MATKVRIGRPFSSKPKNTDEQWEIISTGMKEIFNHNSSKLSFEELYRSAYTMVLHKDGEKLYQNVAKLITEHLSQVIQLKIVPRFPPGHNDISITEGQAFLQAIRGTWDEHMTAIGMFSDLLKYMDRSYLSYKGLPLTYDMCLNVYRDTVILSKEFSLKNKIIDSLLRLIHYDREGHVVDKMLLSKIVKIFMVLSAPGVQSKLTSLYDTDLEGAFLAGSTLFYRNESQRLSDCSAIEFFSMVKARLDEESTRVSVVLSPTTEKKVLDIVDFELITNNMDSGLISMIKNERIDALMTMYDIFKRVPTGHPEMRQALAAYIKELGRQIPSPESAEKSSKSNSTIKWVEAMLQLNMKFENLLTTCFNNDTLFEADINSAMQTVVNGCQESPEYVSLYMDHILRQQNKGKLDEDFNIVADKSIAIFRFLQEKDRFERYYKQHLAKRMLQVKINNEDSEKILLSKLKLECGYQFTSKLEGMFTDSRLSLDLSSAFKQQVLQKGISAPELSVSVLTSTYWPFSLSDNTSVVPAELESIVHSFENFYLSKHSGRRLQWLKNMGTADLKISFGSTTKEVNMSTHCMFILLNYFKEGNDPVPFSVIAEGSGIPPKELVRTLQTLSLAQDDTFQFNTQFTSPLSKIKILTISSAENATDKQERQQTLDKVNEDRKHQIEASIVRIMKSRKTLEHNVLVSQVIGQLASRFTPVPSMVKQRIESLIEREYLERDAQQKSIVIPQLQRPNNQQYQMGMEKDQRALQFTQLDQGWGNDSAFTYNQNPNWTREETDELMQLVKEYNHRFHIVKDRFSMEKSMVDIKQRYFQINRTLLNHREKKKGFIFDASREAKRIENIERLINRTQEELDNEELLYSQIKQRSNSSYDDRLYKIMSFNLEATNSIGEKSANLKKKKVRKEGVYLASRPLLKQQKIAAVLEEYGYKPIRMPSVNVMEHYETLHSNICILLDLKKSIDKMQLEIRNSDGLKKRTHTNVYHTPRDKKQRIN</sequence>
<evidence type="ECO:0000313" key="9">
    <source>
        <dbReference type="Proteomes" id="UP001210925"/>
    </source>
</evidence>
<keyword evidence="2" id="KW-1017">Isopeptide bond</keyword>
<dbReference type="InterPro" id="IPR036388">
    <property type="entry name" value="WH-like_DNA-bd_sf"/>
</dbReference>
<evidence type="ECO:0000256" key="3">
    <source>
        <dbReference type="ARBA" id="ARBA00022843"/>
    </source>
</evidence>
<dbReference type="SUPFAM" id="SSF74788">
    <property type="entry name" value="Cullin repeat-like"/>
    <property type="match status" value="1"/>
</dbReference>
<dbReference type="FunFam" id="1.20.1310.10:FF:000001">
    <property type="entry name" value="Cullin 3"/>
    <property type="match status" value="1"/>
</dbReference>
<dbReference type="InterPro" id="IPR045093">
    <property type="entry name" value="Cullin"/>
</dbReference>
<evidence type="ECO:0000256" key="2">
    <source>
        <dbReference type="ARBA" id="ARBA00022499"/>
    </source>
</evidence>
<dbReference type="AlphaFoldDB" id="A0AAD5Y365"/>
<dbReference type="SMART" id="SM00182">
    <property type="entry name" value="CULLIN"/>
    <property type="match status" value="1"/>
</dbReference>
<dbReference type="InterPro" id="IPR009057">
    <property type="entry name" value="Homeodomain-like_sf"/>
</dbReference>
<dbReference type="FunFam" id="1.20.1310.10:FF:000002">
    <property type="entry name" value="cullin-3 isoform X1"/>
    <property type="match status" value="1"/>
</dbReference>
<dbReference type="InterPro" id="IPR001005">
    <property type="entry name" value="SANT/Myb"/>
</dbReference>
<dbReference type="Gene3D" id="1.20.1310.10">
    <property type="entry name" value="Cullin Repeats"/>
    <property type="match status" value="4"/>
</dbReference>
<dbReference type="SUPFAM" id="SSF46785">
    <property type="entry name" value="Winged helix' DNA-binding domain"/>
    <property type="match status" value="1"/>
</dbReference>
<dbReference type="InterPro" id="IPR016159">
    <property type="entry name" value="Cullin_repeat-like_dom_sf"/>
</dbReference>
<dbReference type="InterPro" id="IPR001373">
    <property type="entry name" value="Cullin_N"/>
</dbReference>
<protein>
    <recommendedName>
        <fullName evidence="7">Cullin family profile domain-containing protein</fullName>
    </recommendedName>
</protein>
<keyword evidence="9" id="KW-1185">Reference proteome</keyword>
<dbReference type="GO" id="GO:0006511">
    <property type="term" value="P:ubiquitin-dependent protein catabolic process"/>
    <property type="evidence" value="ECO:0007669"/>
    <property type="project" value="InterPro"/>
</dbReference>
<name>A0AAD5Y365_9FUNG</name>
<dbReference type="InterPro" id="IPR059120">
    <property type="entry name" value="Cullin-like_AB"/>
</dbReference>
<dbReference type="GO" id="GO:0031625">
    <property type="term" value="F:ubiquitin protein ligase binding"/>
    <property type="evidence" value="ECO:0007669"/>
    <property type="project" value="InterPro"/>
</dbReference>
<dbReference type="SUPFAM" id="SSF46689">
    <property type="entry name" value="Homeodomain-like"/>
    <property type="match status" value="1"/>
</dbReference>
<evidence type="ECO:0000256" key="1">
    <source>
        <dbReference type="ARBA" id="ARBA00006019"/>
    </source>
</evidence>
<evidence type="ECO:0000256" key="6">
    <source>
        <dbReference type="SAM" id="Coils"/>
    </source>
</evidence>